<gene>
    <name evidence="1" type="ORF">PXEA_LOCUS952</name>
</gene>
<proteinExistence type="predicted"/>
<evidence type="ECO:0000313" key="1">
    <source>
        <dbReference type="EMBL" id="VEL07512.1"/>
    </source>
</evidence>
<dbReference type="AlphaFoldDB" id="A0A3S4ZBS2"/>
<accession>A0A3S4ZBS2</accession>
<evidence type="ECO:0000313" key="2">
    <source>
        <dbReference type="Proteomes" id="UP000784294"/>
    </source>
</evidence>
<protein>
    <submittedName>
        <fullName evidence="1">Uncharacterized protein</fullName>
    </submittedName>
</protein>
<reference evidence="1" key="1">
    <citation type="submission" date="2018-11" db="EMBL/GenBank/DDBJ databases">
        <authorList>
            <consortium name="Pathogen Informatics"/>
        </authorList>
    </citation>
    <scope>NUCLEOTIDE SEQUENCE</scope>
</reference>
<dbReference type="Proteomes" id="UP000784294">
    <property type="component" value="Unassembled WGS sequence"/>
</dbReference>
<dbReference type="EMBL" id="CAAALY010001912">
    <property type="protein sequence ID" value="VEL07512.1"/>
    <property type="molecule type" value="Genomic_DNA"/>
</dbReference>
<name>A0A3S4ZBS2_9PLAT</name>
<organism evidence="1 2">
    <name type="scientific">Protopolystoma xenopodis</name>
    <dbReference type="NCBI Taxonomy" id="117903"/>
    <lineage>
        <taxon>Eukaryota</taxon>
        <taxon>Metazoa</taxon>
        <taxon>Spiralia</taxon>
        <taxon>Lophotrochozoa</taxon>
        <taxon>Platyhelminthes</taxon>
        <taxon>Monogenea</taxon>
        <taxon>Polyopisthocotylea</taxon>
        <taxon>Polystomatidea</taxon>
        <taxon>Polystomatidae</taxon>
        <taxon>Protopolystoma</taxon>
    </lineage>
</organism>
<sequence length="136" mass="14745">MKLDTGSEARFGGDLGLPTPCQFGSDSASFVRLVHFFAFTCPLGQALYPLSIQDSYFALSAVTSSQGIVMKLHFQSPLRPARLLALLTSSVRTLGRSDPLSATIVNLLRRGHVRVMAWPHQLRGKPGPGIELQSHA</sequence>
<comment type="caution">
    <text evidence="1">The sequence shown here is derived from an EMBL/GenBank/DDBJ whole genome shotgun (WGS) entry which is preliminary data.</text>
</comment>
<keyword evidence="2" id="KW-1185">Reference proteome</keyword>